<dbReference type="InterPro" id="IPR023214">
    <property type="entry name" value="HAD_sf"/>
</dbReference>
<reference evidence="1" key="1">
    <citation type="journal article" date="2014" name="Front. Microbiol.">
        <title>High frequency of phylogenetically diverse reductive dehalogenase-homologous genes in deep subseafloor sedimentary metagenomes.</title>
        <authorList>
            <person name="Kawai M."/>
            <person name="Futagami T."/>
            <person name="Toyoda A."/>
            <person name="Takaki Y."/>
            <person name="Nishi S."/>
            <person name="Hori S."/>
            <person name="Arai W."/>
            <person name="Tsubouchi T."/>
            <person name="Morono Y."/>
            <person name="Uchiyama I."/>
            <person name="Ito T."/>
            <person name="Fujiyama A."/>
            <person name="Inagaki F."/>
            <person name="Takami H."/>
        </authorList>
    </citation>
    <scope>NUCLEOTIDE SEQUENCE</scope>
    <source>
        <strain evidence="1">Expedition CK06-06</strain>
    </source>
</reference>
<accession>X0ZWV5</accession>
<dbReference type="SUPFAM" id="SSF56784">
    <property type="entry name" value="HAD-like"/>
    <property type="match status" value="1"/>
</dbReference>
<sequence>MNYCDQNEYELQKVVYVGNDLNDLEVIQIVGFPVAPADAHADIKSLAKLVTK</sequence>
<dbReference type="Gene3D" id="3.40.50.1000">
    <property type="entry name" value="HAD superfamily/HAD-like"/>
    <property type="match status" value="1"/>
</dbReference>
<evidence type="ECO:0000313" key="1">
    <source>
        <dbReference type="EMBL" id="GAG52526.1"/>
    </source>
</evidence>
<comment type="caution">
    <text evidence="1">The sequence shown here is derived from an EMBL/GenBank/DDBJ whole genome shotgun (WGS) entry which is preliminary data.</text>
</comment>
<organism evidence="1">
    <name type="scientific">marine sediment metagenome</name>
    <dbReference type="NCBI Taxonomy" id="412755"/>
    <lineage>
        <taxon>unclassified sequences</taxon>
        <taxon>metagenomes</taxon>
        <taxon>ecological metagenomes</taxon>
    </lineage>
</organism>
<dbReference type="InterPro" id="IPR036412">
    <property type="entry name" value="HAD-like_sf"/>
</dbReference>
<gene>
    <name evidence="1" type="ORF">S01H1_79484</name>
</gene>
<dbReference type="AlphaFoldDB" id="X0ZWV5"/>
<dbReference type="EMBL" id="BARS01053585">
    <property type="protein sequence ID" value="GAG52526.1"/>
    <property type="molecule type" value="Genomic_DNA"/>
</dbReference>
<dbReference type="Pfam" id="PF08282">
    <property type="entry name" value="Hydrolase_3"/>
    <property type="match status" value="1"/>
</dbReference>
<proteinExistence type="predicted"/>
<protein>
    <submittedName>
        <fullName evidence="1">Uncharacterized protein</fullName>
    </submittedName>
</protein>
<name>X0ZWV5_9ZZZZ</name>
<feature type="non-terminal residue" evidence="1">
    <location>
        <position position="52"/>
    </location>
</feature>